<evidence type="ECO:0000313" key="1">
    <source>
        <dbReference type="EMBL" id="NYJ73960.1"/>
    </source>
</evidence>
<reference evidence="1 2" key="1">
    <citation type="submission" date="2020-07" db="EMBL/GenBank/DDBJ databases">
        <title>Sequencing the genomes of 1000 actinobacteria strains.</title>
        <authorList>
            <person name="Klenk H.-P."/>
        </authorList>
    </citation>
    <scope>NUCLEOTIDE SEQUENCE [LARGE SCALE GENOMIC DNA]</scope>
    <source>
        <strain evidence="1 2">DSM 29531</strain>
    </source>
</reference>
<name>A0A853DGV4_9MICO</name>
<dbReference type="RefSeq" id="WP_179479533.1">
    <property type="nucleotide sequence ID" value="NZ_JACCFW010000001.1"/>
</dbReference>
<gene>
    <name evidence="1" type="ORF">HNR15_000923</name>
</gene>
<protein>
    <submittedName>
        <fullName evidence="1">Uncharacterized protein</fullName>
    </submittedName>
</protein>
<dbReference type="AlphaFoldDB" id="A0A853DGV4"/>
<dbReference type="Proteomes" id="UP000571817">
    <property type="component" value="Unassembled WGS sequence"/>
</dbReference>
<organism evidence="1 2">
    <name type="scientific">Allobranchiibius huperziae</name>
    <dbReference type="NCBI Taxonomy" id="1874116"/>
    <lineage>
        <taxon>Bacteria</taxon>
        <taxon>Bacillati</taxon>
        <taxon>Actinomycetota</taxon>
        <taxon>Actinomycetes</taxon>
        <taxon>Micrococcales</taxon>
        <taxon>Dermacoccaceae</taxon>
        <taxon>Allobranchiibius</taxon>
    </lineage>
</organism>
<dbReference type="EMBL" id="JACCFW010000001">
    <property type="protein sequence ID" value="NYJ73960.1"/>
    <property type="molecule type" value="Genomic_DNA"/>
</dbReference>
<comment type="caution">
    <text evidence="1">The sequence shown here is derived from an EMBL/GenBank/DDBJ whole genome shotgun (WGS) entry which is preliminary data.</text>
</comment>
<proteinExistence type="predicted"/>
<accession>A0A853DGV4</accession>
<keyword evidence="2" id="KW-1185">Reference proteome</keyword>
<evidence type="ECO:0000313" key="2">
    <source>
        <dbReference type="Proteomes" id="UP000571817"/>
    </source>
</evidence>
<sequence length="253" mass="26281">MIGNSTAAGRIATSPTVQKAFGRARAAALGARGAAAKIPRPPEPASSLGAADVADVRVTALLVDGADARAARRRARRLGLPRTLDDTAAWAALGGLAALLRVIDDGRRRAVVVDTAGARSVFSRWAVTAGFEPVHVDVMRPEVVGTAIDPRSVDLVARLHPHSSVAETVDADLARAAGALRRGGVVAITVRLGPPEVGALSVADLRSLVARADEQGLTLLGDLDLHEGARAREVALIDESDTFGLALLAFRRR</sequence>